<dbReference type="NCBIfam" id="NF047751">
    <property type="entry name" value="HepT_toxin"/>
    <property type="match status" value="1"/>
</dbReference>
<keyword evidence="6" id="KW-1185">Reference proteome</keyword>
<protein>
    <recommendedName>
        <fullName evidence="7">DUF86 domain-containing protein</fullName>
    </recommendedName>
</protein>
<dbReference type="InterPro" id="IPR037038">
    <property type="entry name" value="HepT-like_sf"/>
</dbReference>
<dbReference type="RefSeq" id="WP_008514276.1">
    <property type="nucleotide sequence ID" value="NZ_ACJM01000001.1"/>
</dbReference>
<evidence type="ECO:0000313" key="6">
    <source>
        <dbReference type="Proteomes" id="UP000006443"/>
    </source>
</evidence>
<gene>
    <name evidence="5" type="ORF">DealDRAFT_0358</name>
</gene>
<dbReference type="InterPro" id="IPR052379">
    <property type="entry name" value="Type_VII_TA_RNase"/>
</dbReference>
<comment type="caution">
    <text evidence="5">The sequence shown here is derived from an EMBL/GenBank/DDBJ whole genome shotgun (WGS) entry which is preliminary data.</text>
</comment>
<organism evidence="5 6">
    <name type="scientific">Dethiobacter alkaliphilus AHT 1</name>
    <dbReference type="NCBI Taxonomy" id="555088"/>
    <lineage>
        <taxon>Bacteria</taxon>
        <taxon>Bacillati</taxon>
        <taxon>Bacillota</taxon>
        <taxon>Dethiobacteria</taxon>
        <taxon>Dethiobacterales</taxon>
        <taxon>Dethiobacteraceae</taxon>
        <taxon>Dethiobacter</taxon>
    </lineage>
</organism>
<dbReference type="STRING" id="555088.DealDRAFT_0358"/>
<dbReference type="InterPro" id="IPR008201">
    <property type="entry name" value="HepT-like"/>
</dbReference>
<dbReference type="GO" id="GO:0004540">
    <property type="term" value="F:RNA nuclease activity"/>
    <property type="evidence" value="ECO:0007669"/>
    <property type="project" value="InterPro"/>
</dbReference>
<dbReference type="PANTHER" id="PTHR33397:SF5">
    <property type="entry name" value="RNASE YUTE-RELATED"/>
    <property type="match status" value="1"/>
</dbReference>
<keyword evidence="2" id="KW-0540">Nuclease</keyword>
<dbReference type="Gene3D" id="1.20.120.580">
    <property type="entry name" value="bsu32300-like"/>
    <property type="match status" value="1"/>
</dbReference>
<keyword evidence="3" id="KW-0378">Hydrolase</keyword>
<proteinExistence type="inferred from homology"/>
<comment type="similarity">
    <text evidence="4">Belongs to the HepT RNase toxin family.</text>
</comment>
<evidence type="ECO:0008006" key="7">
    <source>
        <dbReference type="Google" id="ProtNLM"/>
    </source>
</evidence>
<dbReference type="eggNOG" id="COG2445">
    <property type="taxonomic scope" value="Bacteria"/>
</dbReference>
<keyword evidence="1" id="KW-1277">Toxin-antitoxin system</keyword>
<evidence type="ECO:0000256" key="3">
    <source>
        <dbReference type="ARBA" id="ARBA00022801"/>
    </source>
</evidence>
<dbReference type="PANTHER" id="PTHR33397">
    <property type="entry name" value="UPF0331 PROTEIN YUTE"/>
    <property type="match status" value="1"/>
</dbReference>
<evidence type="ECO:0000256" key="2">
    <source>
        <dbReference type="ARBA" id="ARBA00022722"/>
    </source>
</evidence>
<dbReference type="Pfam" id="PF01934">
    <property type="entry name" value="HepT-like"/>
    <property type="match status" value="1"/>
</dbReference>
<name>C0GCZ9_DETAL</name>
<dbReference type="GO" id="GO:0110001">
    <property type="term" value="C:toxin-antitoxin complex"/>
    <property type="evidence" value="ECO:0007669"/>
    <property type="project" value="InterPro"/>
</dbReference>
<sequence>MVNKDVLRKKVQYIEANLEKLAYLKQLSSQEFIEDFRNIETAKHLLQVSIEAMLDISNHIIARNRWGTPDKSADSIRLLREKGYFSEAEEELFTKMIKFRNRVVDLYHDINEKEVYKILQENLQDFSRFLKSIAKNNFSNPQK</sequence>
<evidence type="ECO:0000256" key="4">
    <source>
        <dbReference type="ARBA" id="ARBA00024207"/>
    </source>
</evidence>
<evidence type="ECO:0000256" key="1">
    <source>
        <dbReference type="ARBA" id="ARBA00022649"/>
    </source>
</evidence>
<dbReference type="AlphaFoldDB" id="C0GCZ9"/>
<dbReference type="EMBL" id="ACJM01000001">
    <property type="protein sequence ID" value="EEG79084.1"/>
    <property type="molecule type" value="Genomic_DNA"/>
</dbReference>
<evidence type="ECO:0000313" key="5">
    <source>
        <dbReference type="EMBL" id="EEG79084.1"/>
    </source>
</evidence>
<dbReference type="GO" id="GO:0016787">
    <property type="term" value="F:hydrolase activity"/>
    <property type="evidence" value="ECO:0007669"/>
    <property type="project" value="UniProtKB-KW"/>
</dbReference>
<dbReference type="Proteomes" id="UP000006443">
    <property type="component" value="Unassembled WGS sequence"/>
</dbReference>
<reference evidence="5 6" key="1">
    <citation type="submission" date="2009-02" db="EMBL/GenBank/DDBJ databases">
        <title>Sequencing of the draft genome and assembly of Dethiobacter alkaliphilus AHT 1.</title>
        <authorList>
            <consortium name="US DOE Joint Genome Institute (JGI-PGF)"/>
            <person name="Lucas S."/>
            <person name="Copeland A."/>
            <person name="Lapidus A."/>
            <person name="Glavina del Rio T."/>
            <person name="Dalin E."/>
            <person name="Tice H."/>
            <person name="Bruce D."/>
            <person name="Goodwin L."/>
            <person name="Pitluck S."/>
            <person name="Larimer F."/>
            <person name="Land M.L."/>
            <person name="Hauser L."/>
            <person name="Muyzer G."/>
        </authorList>
    </citation>
    <scope>NUCLEOTIDE SEQUENCE [LARGE SCALE GENOMIC DNA]</scope>
    <source>
        <strain evidence="5 6">AHT 1</strain>
    </source>
</reference>
<accession>C0GCZ9</accession>